<feature type="compositionally biased region" description="Basic residues" evidence="1">
    <location>
        <begin position="136"/>
        <end position="158"/>
    </location>
</feature>
<gene>
    <name evidence="4" type="ORF">I2I05_07935</name>
</gene>
<proteinExistence type="predicted"/>
<dbReference type="EMBL" id="JADQDQ010000003">
    <property type="protein sequence ID" value="MBF9237325.1"/>
    <property type="molecule type" value="Genomic_DNA"/>
</dbReference>
<feature type="region of interest" description="Disordered" evidence="1">
    <location>
        <begin position="125"/>
        <end position="158"/>
    </location>
</feature>
<evidence type="ECO:0000256" key="2">
    <source>
        <dbReference type="SAM" id="SignalP"/>
    </source>
</evidence>
<feature type="signal peptide" evidence="2">
    <location>
        <begin position="1"/>
        <end position="23"/>
    </location>
</feature>
<evidence type="ECO:0000313" key="4">
    <source>
        <dbReference type="EMBL" id="MBF9237325.1"/>
    </source>
</evidence>
<organism evidence="4 5">
    <name type="scientific">Hymenobacter jeongseonensis</name>
    <dbReference type="NCBI Taxonomy" id="2791027"/>
    <lineage>
        <taxon>Bacteria</taxon>
        <taxon>Pseudomonadati</taxon>
        <taxon>Bacteroidota</taxon>
        <taxon>Cytophagia</taxon>
        <taxon>Cytophagales</taxon>
        <taxon>Hymenobacteraceae</taxon>
        <taxon>Hymenobacter</taxon>
    </lineage>
</organism>
<feature type="chain" id="PRO_5046148145" description="DUF6799 domain-containing protein" evidence="2">
    <location>
        <begin position="24"/>
        <end position="158"/>
    </location>
</feature>
<dbReference type="InterPro" id="IPR046478">
    <property type="entry name" value="DUF6799"/>
</dbReference>
<accession>A0ABS0IG65</accession>
<comment type="caution">
    <text evidence="4">The sequence shown here is derived from an EMBL/GenBank/DDBJ whole genome shotgun (WGS) entry which is preliminary data.</text>
</comment>
<protein>
    <recommendedName>
        <fullName evidence="3">DUF6799 domain-containing protein</fullName>
    </recommendedName>
</protein>
<dbReference type="Proteomes" id="UP000597617">
    <property type="component" value="Unassembled WGS sequence"/>
</dbReference>
<keyword evidence="2" id="KW-0732">Signal</keyword>
<dbReference type="RefSeq" id="WP_196281700.1">
    <property type="nucleotide sequence ID" value="NZ_JADQDQ010000003.1"/>
</dbReference>
<reference evidence="4 5" key="1">
    <citation type="submission" date="2020-11" db="EMBL/GenBank/DDBJ databases">
        <authorList>
            <person name="Kim M.K."/>
        </authorList>
    </citation>
    <scope>NUCLEOTIDE SEQUENCE [LARGE SCALE GENOMIC DNA]</scope>
    <source>
        <strain evidence="4 5">BT683</strain>
    </source>
</reference>
<name>A0ABS0IG65_9BACT</name>
<evidence type="ECO:0000259" key="3">
    <source>
        <dbReference type="Pfam" id="PF20606"/>
    </source>
</evidence>
<keyword evidence="5" id="KW-1185">Reference proteome</keyword>
<sequence length="158" mass="17112">MLKFTLRAFGAACLLMASTPAVRAQTADSNDGYQRRNGQMHVVRNGQTRLMTRDAHLPTGATVTKDGFVVSATGKRTELREGQGCDLKGQPVAVRMAADGRLALATPTAQRSVVAPSHSILEQLFGTDDEDEKKSYSKHKKAKKNRGKGKGRWKGGDD</sequence>
<evidence type="ECO:0000313" key="5">
    <source>
        <dbReference type="Proteomes" id="UP000597617"/>
    </source>
</evidence>
<evidence type="ECO:0000256" key="1">
    <source>
        <dbReference type="SAM" id="MobiDB-lite"/>
    </source>
</evidence>
<feature type="domain" description="DUF6799" evidence="3">
    <location>
        <begin position="31"/>
        <end position="90"/>
    </location>
</feature>
<dbReference type="Pfam" id="PF20606">
    <property type="entry name" value="DUF6799"/>
    <property type="match status" value="1"/>
</dbReference>